<dbReference type="Gene3D" id="1.20.120.330">
    <property type="entry name" value="Nucleotidyltransferases domain 2"/>
    <property type="match status" value="1"/>
</dbReference>
<evidence type="ECO:0000313" key="1">
    <source>
        <dbReference type="EMBL" id="OPF19140.1"/>
    </source>
</evidence>
<accession>A0A1V4BWS0</accession>
<dbReference type="AlphaFoldDB" id="A0A1V4BWS0"/>
<sequence length="70" mass="8277">MYHANPVVLESKEINPYTHRGLIQQFAQNLLKTNELSRKLSVILKITYDLRQLSDYDRMMNLTMKALPRI</sequence>
<organism evidence="1 2">
    <name type="scientific">Microcystis aeruginosa KW</name>
    <dbReference type="NCBI Taxonomy" id="1960155"/>
    <lineage>
        <taxon>Bacteria</taxon>
        <taxon>Bacillati</taxon>
        <taxon>Cyanobacteriota</taxon>
        <taxon>Cyanophyceae</taxon>
        <taxon>Oscillatoriophycideae</taxon>
        <taxon>Chroococcales</taxon>
        <taxon>Microcystaceae</taxon>
        <taxon>Microcystis</taxon>
    </lineage>
</organism>
<proteinExistence type="predicted"/>
<dbReference type="EMBL" id="MVGR01000003">
    <property type="protein sequence ID" value="OPF19140.1"/>
    <property type="molecule type" value="Genomic_DNA"/>
</dbReference>
<reference evidence="1 2" key="1">
    <citation type="submission" date="2017-02" db="EMBL/GenBank/DDBJ databases">
        <title>Genome sequence of Microcystis aeruginosa KW.</title>
        <authorList>
            <person name="Oh H.-M."/>
            <person name="Ahn C.-Y."/>
            <person name="Jeong H."/>
            <person name="Srivastava A."/>
            <person name="Lee H.-G."/>
            <person name="Kang S.-R."/>
        </authorList>
    </citation>
    <scope>NUCLEOTIDE SEQUENCE [LARGE SCALE GENOMIC DNA]</scope>
    <source>
        <strain evidence="1 2">KW</strain>
    </source>
</reference>
<dbReference type="Proteomes" id="UP000189835">
    <property type="component" value="Unassembled WGS sequence"/>
</dbReference>
<gene>
    <name evidence="1" type="ORF">B1L04_07110</name>
</gene>
<name>A0A1V4BWS0_MICAE</name>
<evidence type="ECO:0000313" key="2">
    <source>
        <dbReference type="Proteomes" id="UP000189835"/>
    </source>
</evidence>
<comment type="caution">
    <text evidence="1">The sequence shown here is derived from an EMBL/GenBank/DDBJ whole genome shotgun (WGS) entry which is preliminary data.</text>
</comment>
<protein>
    <submittedName>
        <fullName evidence="1">Uncharacterized protein</fullName>
    </submittedName>
</protein>